<name>A0AAV8VMQ0_9CUCU</name>
<dbReference type="InterPro" id="IPR049730">
    <property type="entry name" value="SNF2/RAD54-like_C"/>
</dbReference>
<feature type="domain" description="HARP" evidence="7">
    <location>
        <begin position="14"/>
        <end position="89"/>
    </location>
</feature>
<reference evidence="8 9" key="1">
    <citation type="journal article" date="2023" name="Insect Mol. Biol.">
        <title>Genome sequencing provides insights into the evolution of gene families encoding plant cell wall-degrading enzymes in longhorned beetles.</title>
        <authorList>
            <person name="Shin N.R."/>
            <person name="Okamura Y."/>
            <person name="Kirsch R."/>
            <person name="Pauchet Y."/>
        </authorList>
    </citation>
    <scope>NUCLEOTIDE SEQUENCE [LARGE SCALE GENOMIC DNA]</scope>
    <source>
        <strain evidence="8">EAD_L_NR</strain>
    </source>
</reference>
<dbReference type="GO" id="GO:0016787">
    <property type="term" value="F:hydrolase activity"/>
    <property type="evidence" value="ECO:0007669"/>
    <property type="project" value="UniProtKB-KW"/>
</dbReference>
<evidence type="ECO:0000259" key="7">
    <source>
        <dbReference type="PROSITE" id="PS51467"/>
    </source>
</evidence>
<comment type="similarity">
    <text evidence="4">Belongs to the SNF2/RAD54 helicase family. SMARCAL1 subfamily.</text>
</comment>
<dbReference type="Proteomes" id="UP001159042">
    <property type="component" value="Unassembled WGS sequence"/>
</dbReference>
<keyword evidence="9" id="KW-1185">Reference proteome</keyword>
<dbReference type="InterPro" id="IPR010003">
    <property type="entry name" value="HARP_dom"/>
</dbReference>
<dbReference type="GO" id="GO:0043596">
    <property type="term" value="C:nuclear replication fork"/>
    <property type="evidence" value="ECO:0007669"/>
    <property type="project" value="TreeGrafter"/>
</dbReference>
<dbReference type="GO" id="GO:0031297">
    <property type="term" value="P:replication fork processing"/>
    <property type="evidence" value="ECO:0007669"/>
    <property type="project" value="TreeGrafter"/>
</dbReference>
<keyword evidence="3" id="KW-0539">Nucleus</keyword>
<dbReference type="CDD" id="cd18010">
    <property type="entry name" value="DEXHc_HARP_SMARCAL1"/>
    <property type="match status" value="1"/>
</dbReference>
<dbReference type="PROSITE" id="PS51194">
    <property type="entry name" value="HELICASE_CTER"/>
    <property type="match status" value="1"/>
</dbReference>
<sequence length="623" mass="71500">MMNKSLNHSFYGQAQAQQRLAAKCSLISENRFCVEMSSFSNEAVRVFQTIPTRSYDPKTRNWNFHVKDYQLVVSKLRTLKDKLKVEQIPKYVLECVNQSQDEVFVDYNKLDPALSSALMPFQIEGLNFGIDKKGRCLIADDMGLGKTFQALAIADYYREDWPVLIATTATMKAVWEETIRTYLPSVPITQVQYMVSGRDYIGDSKVLIVSHDMMTRALDKLLQRSFGVFIVDESHVLKSFKTKCYKSALLLAKKARRVILLSGTPALSRPSELFTQLDLIDNKFFGSFYEFSTRYCDGKQTNFGWDASGKSNLQELEIVLAKKFMIRRTKEDVLKALPNKKQELITLDTKLEEFSETDRQCLVALGEKYNNQKKSSDKHAVLLTYFSETAKMKIPSFLHFTSAGKKVKFLVFAHHQVMLNAIEDIVRKKNLNYIRIDGNTTMDQRKYFINKFQYDDSYLCAVLSITAANVGITLTAANLVIFAELHWNPSIISQAEARAHRIGQENTVVVRYLIALHTADDLIWPKLQEKQETLKQVGLCRENFDRVEIKKQNKDVVLEGLDLNGSSSDIRAYFSPQKKRKREDKVEDVFDDGLDDILSEHVEIKEKEIFDDGMNDVLCDIDF</sequence>
<dbReference type="SMART" id="SM00487">
    <property type="entry name" value="DEXDc"/>
    <property type="match status" value="1"/>
</dbReference>
<protein>
    <recommendedName>
        <fullName evidence="10">SWI/SNF-related matrix-associated actin-dependent regulator of chromatin subfamily A-like protein 1</fullName>
    </recommendedName>
</protein>
<evidence type="ECO:0000313" key="9">
    <source>
        <dbReference type="Proteomes" id="UP001159042"/>
    </source>
</evidence>
<dbReference type="PROSITE" id="PS51467">
    <property type="entry name" value="HARP"/>
    <property type="match status" value="1"/>
</dbReference>
<accession>A0AAV8VMQ0</accession>
<dbReference type="InterPro" id="IPR038718">
    <property type="entry name" value="SNF2-like_sf"/>
</dbReference>
<evidence type="ECO:0008006" key="10">
    <source>
        <dbReference type="Google" id="ProtNLM"/>
    </source>
</evidence>
<dbReference type="PANTHER" id="PTHR45766">
    <property type="entry name" value="DNA ANNEALING HELICASE AND ENDONUCLEASE ZRANB3 FAMILY MEMBER"/>
    <property type="match status" value="1"/>
</dbReference>
<gene>
    <name evidence="8" type="ORF">NQ315_000423</name>
</gene>
<dbReference type="EMBL" id="JANEYG010000057">
    <property type="protein sequence ID" value="KAJ8915171.1"/>
    <property type="molecule type" value="Genomic_DNA"/>
</dbReference>
<dbReference type="PANTHER" id="PTHR45766:SF6">
    <property type="entry name" value="SWI_SNF-RELATED MATRIX-ASSOCIATED ACTIN-DEPENDENT REGULATOR OF CHROMATIN SUBFAMILY A-LIKE PROTEIN 1"/>
    <property type="match status" value="1"/>
</dbReference>
<comment type="caution">
    <text evidence="8">The sequence shown here is derived from an EMBL/GenBank/DDBJ whole genome shotgun (WGS) entry which is preliminary data.</text>
</comment>
<dbReference type="InterPro" id="IPR001650">
    <property type="entry name" value="Helicase_C-like"/>
</dbReference>
<dbReference type="GO" id="GO:0005524">
    <property type="term" value="F:ATP binding"/>
    <property type="evidence" value="ECO:0007669"/>
    <property type="project" value="InterPro"/>
</dbReference>
<keyword evidence="2" id="KW-0378">Hydrolase</keyword>
<dbReference type="AlphaFoldDB" id="A0AAV8VMQ0"/>
<evidence type="ECO:0000256" key="2">
    <source>
        <dbReference type="ARBA" id="ARBA00022801"/>
    </source>
</evidence>
<dbReference type="Pfam" id="PF00271">
    <property type="entry name" value="Helicase_C"/>
    <property type="match status" value="1"/>
</dbReference>
<dbReference type="InterPro" id="IPR000330">
    <property type="entry name" value="SNF2_N"/>
</dbReference>
<evidence type="ECO:0000313" key="8">
    <source>
        <dbReference type="EMBL" id="KAJ8915171.1"/>
    </source>
</evidence>
<evidence type="ECO:0000259" key="6">
    <source>
        <dbReference type="PROSITE" id="PS51194"/>
    </source>
</evidence>
<evidence type="ECO:0000259" key="5">
    <source>
        <dbReference type="PROSITE" id="PS51192"/>
    </source>
</evidence>
<proteinExistence type="inferred from homology"/>
<feature type="domain" description="Helicase C-terminal" evidence="6">
    <location>
        <begin position="393"/>
        <end position="557"/>
    </location>
</feature>
<dbReference type="Pfam" id="PF00176">
    <property type="entry name" value="SNF2-rel_dom"/>
    <property type="match status" value="1"/>
</dbReference>
<comment type="subcellular location">
    <subcellularLocation>
        <location evidence="1">Nucleus</location>
    </subcellularLocation>
</comment>
<feature type="domain" description="Helicase ATP-binding" evidence="5">
    <location>
        <begin position="127"/>
        <end position="283"/>
    </location>
</feature>
<dbReference type="InterPro" id="IPR014001">
    <property type="entry name" value="Helicase_ATP-bd"/>
</dbReference>
<evidence type="ECO:0000256" key="1">
    <source>
        <dbReference type="ARBA" id="ARBA00004123"/>
    </source>
</evidence>
<dbReference type="CDD" id="cd18793">
    <property type="entry name" value="SF2_C_SNF"/>
    <property type="match status" value="1"/>
</dbReference>
<evidence type="ECO:0000256" key="4">
    <source>
        <dbReference type="PROSITE-ProRule" id="PRU00800"/>
    </source>
</evidence>
<dbReference type="Gene3D" id="3.40.50.300">
    <property type="entry name" value="P-loop containing nucleotide triphosphate hydrolases"/>
    <property type="match status" value="1"/>
</dbReference>
<dbReference type="Gene3D" id="3.40.50.10810">
    <property type="entry name" value="Tandem AAA-ATPase domain"/>
    <property type="match status" value="1"/>
</dbReference>
<dbReference type="SMART" id="SM00490">
    <property type="entry name" value="HELICc"/>
    <property type="match status" value="1"/>
</dbReference>
<dbReference type="PROSITE" id="PS51192">
    <property type="entry name" value="HELICASE_ATP_BIND_1"/>
    <property type="match status" value="1"/>
</dbReference>
<evidence type="ECO:0000256" key="3">
    <source>
        <dbReference type="ARBA" id="ARBA00023242"/>
    </source>
</evidence>
<dbReference type="GO" id="GO:0006281">
    <property type="term" value="P:DNA repair"/>
    <property type="evidence" value="ECO:0007669"/>
    <property type="project" value="TreeGrafter"/>
</dbReference>
<dbReference type="InterPro" id="IPR027417">
    <property type="entry name" value="P-loop_NTPase"/>
</dbReference>
<organism evidence="8 9">
    <name type="scientific">Exocentrus adspersus</name>
    <dbReference type="NCBI Taxonomy" id="1586481"/>
    <lineage>
        <taxon>Eukaryota</taxon>
        <taxon>Metazoa</taxon>
        <taxon>Ecdysozoa</taxon>
        <taxon>Arthropoda</taxon>
        <taxon>Hexapoda</taxon>
        <taxon>Insecta</taxon>
        <taxon>Pterygota</taxon>
        <taxon>Neoptera</taxon>
        <taxon>Endopterygota</taxon>
        <taxon>Coleoptera</taxon>
        <taxon>Polyphaga</taxon>
        <taxon>Cucujiformia</taxon>
        <taxon>Chrysomeloidea</taxon>
        <taxon>Cerambycidae</taxon>
        <taxon>Lamiinae</taxon>
        <taxon>Acanthocinini</taxon>
        <taxon>Exocentrus</taxon>
    </lineage>
</organism>
<dbReference type="SUPFAM" id="SSF52540">
    <property type="entry name" value="P-loop containing nucleoside triphosphate hydrolases"/>
    <property type="match status" value="2"/>
</dbReference>
<dbReference type="Pfam" id="PF07443">
    <property type="entry name" value="HARP"/>
    <property type="match status" value="1"/>
</dbReference>